<protein>
    <submittedName>
        <fullName evidence="1">Uncharacterized protein</fullName>
    </submittedName>
</protein>
<gene>
    <name evidence="1" type="ORF">GOODEAATRI_013918</name>
</gene>
<keyword evidence="2" id="KW-1185">Reference proteome</keyword>
<dbReference type="EMBL" id="JAHRIO010060926">
    <property type="protein sequence ID" value="MEQ2178429.1"/>
    <property type="molecule type" value="Genomic_DNA"/>
</dbReference>
<name>A0ABV0P440_9TELE</name>
<organism evidence="1 2">
    <name type="scientific">Goodea atripinnis</name>
    <dbReference type="NCBI Taxonomy" id="208336"/>
    <lineage>
        <taxon>Eukaryota</taxon>
        <taxon>Metazoa</taxon>
        <taxon>Chordata</taxon>
        <taxon>Craniata</taxon>
        <taxon>Vertebrata</taxon>
        <taxon>Euteleostomi</taxon>
        <taxon>Actinopterygii</taxon>
        <taxon>Neopterygii</taxon>
        <taxon>Teleostei</taxon>
        <taxon>Neoteleostei</taxon>
        <taxon>Acanthomorphata</taxon>
        <taxon>Ovalentaria</taxon>
        <taxon>Atherinomorphae</taxon>
        <taxon>Cyprinodontiformes</taxon>
        <taxon>Goodeidae</taxon>
        <taxon>Goodea</taxon>
    </lineage>
</organism>
<dbReference type="Proteomes" id="UP001476798">
    <property type="component" value="Unassembled WGS sequence"/>
</dbReference>
<sequence>MLIVFKTKYLHQVLKELPFCFSSSNNPTSQLSKPDVRNLSPVSSIRACLGTRSSSSCRSRCDLLVGFIAGSLSAAAYQIPQQIIVDAGRSTLSGRMKARQLRHVAKERSKAEPVWQANMSFNE</sequence>
<proteinExistence type="predicted"/>
<comment type="caution">
    <text evidence="1">The sequence shown here is derived from an EMBL/GenBank/DDBJ whole genome shotgun (WGS) entry which is preliminary data.</text>
</comment>
<evidence type="ECO:0000313" key="1">
    <source>
        <dbReference type="EMBL" id="MEQ2178429.1"/>
    </source>
</evidence>
<evidence type="ECO:0000313" key="2">
    <source>
        <dbReference type="Proteomes" id="UP001476798"/>
    </source>
</evidence>
<accession>A0ABV0P440</accession>
<reference evidence="1 2" key="1">
    <citation type="submission" date="2021-06" db="EMBL/GenBank/DDBJ databases">
        <authorList>
            <person name="Palmer J.M."/>
        </authorList>
    </citation>
    <scope>NUCLEOTIDE SEQUENCE [LARGE SCALE GENOMIC DNA]</scope>
    <source>
        <strain evidence="1 2">GA_2019</strain>
        <tissue evidence="1">Muscle</tissue>
    </source>
</reference>